<name>A0ABD2AYG4_VESSQ</name>
<dbReference type="Proteomes" id="UP001607302">
    <property type="component" value="Unassembled WGS sequence"/>
</dbReference>
<evidence type="ECO:0000313" key="1">
    <source>
        <dbReference type="EMBL" id="KAL2725659.1"/>
    </source>
</evidence>
<gene>
    <name evidence="1" type="ORF">V1478_008332</name>
</gene>
<organism evidence="1 2">
    <name type="scientific">Vespula squamosa</name>
    <name type="common">Southern yellow jacket</name>
    <name type="synonym">Wasp</name>
    <dbReference type="NCBI Taxonomy" id="30214"/>
    <lineage>
        <taxon>Eukaryota</taxon>
        <taxon>Metazoa</taxon>
        <taxon>Ecdysozoa</taxon>
        <taxon>Arthropoda</taxon>
        <taxon>Hexapoda</taxon>
        <taxon>Insecta</taxon>
        <taxon>Pterygota</taxon>
        <taxon>Neoptera</taxon>
        <taxon>Endopterygota</taxon>
        <taxon>Hymenoptera</taxon>
        <taxon>Apocrita</taxon>
        <taxon>Aculeata</taxon>
        <taxon>Vespoidea</taxon>
        <taxon>Vespidae</taxon>
        <taxon>Vespinae</taxon>
        <taxon>Vespula</taxon>
    </lineage>
</organism>
<dbReference type="EMBL" id="JAUDFV010000138">
    <property type="protein sequence ID" value="KAL2725659.1"/>
    <property type="molecule type" value="Genomic_DNA"/>
</dbReference>
<reference evidence="1 2" key="1">
    <citation type="journal article" date="2024" name="Ann. Entomol. Soc. Am.">
        <title>Genomic analyses of the southern and eastern yellowjacket wasps (Hymenoptera: Vespidae) reveal evolutionary signatures of social life.</title>
        <authorList>
            <person name="Catto M.A."/>
            <person name="Caine P.B."/>
            <person name="Orr S.E."/>
            <person name="Hunt B.G."/>
            <person name="Goodisman M.A.D."/>
        </authorList>
    </citation>
    <scope>NUCLEOTIDE SEQUENCE [LARGE SCALE GENOMIC DNA]</scope>
    <source>
        <strain evidence="1">233</strain>
        <tissue evidence="1">Head and thorax</tissue>
    </source>
</reference>
<accession>A0ABD2AYG4</accession>
<dbReference type="AlphaFoldDB" id="A0ABD2AYG4"/>
<keyword evidence="2" id="KW-1185">Reference proteome</keyword>
<evidence type="ECO:0000313" key="2">
    <source>
        <dbReference type="Proteomes" id="UP001607302"/>
    </source>
</evidence>
<evidence type="ECO:0008006" key="3">
    <source>
        <dbReference type="Google" id="ProtNLM"/>
    </source>
</evidence>
<comment type="caution">
    <text evidence="1">The sequence shown here is derived from an EMBL/GenBank/DDBJ whole genome shotgun (WGS) entry which is preliminary data.</text>
</comment>
<sequence length="134" mass="16109">MYKTTFFFIFPIKKQICFMPINSNQNHMIIMIWIPYSYKLIGYSMIKILINIQLFLINQLRQNYQLVDTCFIGMQQSEIEYSMSFDKVVQDYEIVLLIRAGNDLNYDKIYKSNLEMEIWMVQALNKINFLTMTP</sequence>
<proteinExistence type="predicted"/>
<protein>
    <recommendedName>
        <fullName evidence="3">Transmembrane protein</fullName>
    </recommendedName>
</protein>